<feature type="non-terminal residue" evidence="1">
    <location>
        <position position="99"/>
    </location>
</feature>
<organism evidence="1">
    <name type="scientific">marine sediment metagenome</name>
    <dbReference type="NCBI Taxonomy" id="412755"/>
    <lineage>
        <taxon>unclassified sequences</taxon>
        <taxon>metagenomes</taxon>
        <taxon>ecological metagenomes</taxon>
    </lineage>
</organism>
<gene>
    <name evidence="1" type="ORF">S01H1_49651</name>
</gene>
<reference evidence="1" key="1">
    <citation type="journal article" date="2014" name="Front. Microbiol.">
        <title>High frequency of phylogenetically diverse reductive dehalogenase-homologous genes in deep subseafloor sedimentary metagenomes.</title>
        <authorList>
            <person name="Kawai M."/>
            <person name="Futagami T."/>
            <person name="Toyoda A."/>
            <person name="Takaki Y."/>
            <person name="Nishi S."/>
            <person name="Hori S."/>
            <person name="Arai W."/>
            <person name="Tsubouchi T."/>
            <person name="Morono Y."/>
            <person name="Uchiyama I."/>
            <person name="Ito T."/>
            <person name="Fujiyama A."/>
            <person name="Inagaki F."/>
            <person name="Takami H."/>
        </authorList>
    </citation>
    <scope>NUCLEOTIDE SEQUENCE</scope>
    <source>
        <strain evidence="1">Expedition CK06-06</strain>
    </source>
</reference>
<comment type="caution">
    <text evidence="1">The sequence shown here is derived from an EMBL/GenBank/DDBJ whole genome shotgun (WGS) entry which is preliminary data.</text>
</comment>
<accession>X0WL80</accession>
<evidence type="ECO:0000313" key="1">
    <source>
        <dbReference type="EMBL" id="GAG23952.1"/>
    </source>
</evidence>
<dbReference type="AlphaFoldDB" id="X0WL80"/>
<sequence>MRNKQAVIKTRNNKAEKTGEPLDALACPLFMSDRLFGVVAIEITNRSQPVQQATVQQVQVGAKWLETMIQLHGSTAKEQLVNLVDLVAAGLEHEQFKVA</sequence>
<name>X0WL80_9ZZZZ</name>
<protein>
    <recommendedName>
        <fullName evidence="2">GAF domain-containing protein</fullName>
    </recommendedName>
</protein>
<proteinExistence type="predicted"/>
<dbReference type="EMBL" id="BARS01031950">
    <property type="protein sequence ID" value="GAG23952.1"/>
    <property type="molecule type" value="Genomic_DNA"/>
</dbReference>
<evidence type="ECO:0008006" key="2">
    <source>
        <dbReference type="Google" id="ProtNLM"/>
    </source>
</evidence>